<proteinExistence type="inferred from homology"/>
<feature type="region of interest" description="Disordered" evidence="3">
    <location>
        <begin position="597"/>
        <end position="630"/>
    </location>
</feature>
<feature type="compositionally biased region" description="Low complexity" evidence="3">
    <location>
        <begin position="616"/>
        <end position="630"/>
    </location>
</feature>
<evidence type="ECO:0000256" key="2">
    <source>
        <dbReference type="ARBA" id="ARBA00022801"/>
    </source>
</evidence>
<dbReference type="PROSITE" id="PS00122">
    <property type="entry name" value="CARBOXYLESTERASE_B_1"/>
    <property type="match status" value="1"/>
</dbReference>
<organism evidence="6 7">
    <name type="scientific">Anthostomella pinea</name>
    <dbReference type="NCBI Taxonomy" id="933095"/>
    <lineage>
        <taxon>Eukaryota</taxon>
        <taxon>Fungi</taxon>
        <taxon>Dikarya</taxon>
        <taxon>Ascomycota</taxon>
        <taxon>Pezizomycotina</taxon>
        <taxon>Sordariomycetes</taxon>
        <taxon>Xylariomycetidae</taxon>
        <taxon>Xylariales</taxon>
        <taxon>Xylariaceae</taxon>
        <taxon>Anthostomella</taxon>
    </lineage>
</organism>
<evidence type="ECO:0000256" key="1">
    <source>
        <dbReference type="ARBA" id="ARBA00005964"/>
    </source>
</evidence>
<gene>
    <name evidence="6" type="ORF">KHLLAP_LOCUS8946</name>
</gene>
<dbReference type="Proteomes" id="UP001295740">
    <property type="component" value="Unassembled WGS sequence"/>
</dbReference>
<dbReference type="InterPro" id="IPR019819">
    <property type="entry name" value="Carboxylesterase_B_CS"/>
</dbReference>
<feature type="region of interest" description="Disordered" evidence="3">
    <location>
        <begin position="646"/>
        <end position="666"/>
    </location>
</feature>
<keyword evidence="7" id="KW-1185">Reference proteome</keyword>
<name>A0AAI8YKW5_9PEZI</name>
<feature type="compositionally biased region" description="Basic and acidic residues" evidence="3">
    <location>
        <begin position="646"/>
        <end position="657"/>
    </location>
</feature>
<dbReference type="EMBL" id="CAUWAG010000012">
    <property type="protein sequence ID" value="CAJ2508478.1"/>
    <property type="molecule type" value="Genomic_DNA"/>
</dbReference>
<accession>A0AAI8YKW5</accession>
<dbReference type="AlphaFoldDB" id="A0AAI8YKW5"/>
<sequence>MPVLTPAALTMWLCLAVAASSVVTNSRAAADPAVQLVNGTVIGTADEATPDVRQFLGIPYAKPPVGSLRFMPPEPADAFPGGELAAKVFPPSCMQYLTNNASVWTRENLGFNIDGLNHTSSHLSEDCLTLSVYAPSASGSNQSLPVVVFLHGGGFIWGGQGEPYLQPSDWVQRSQAHIVVIPNYRLNIFGYPNAAGLATTSQNVGLMDQRRAIEWVRDNIEAFGGDTSRITLWGQSAGGISAGYYSYAYFDDPIVSSFVMDSGTEFVDRTTNDSTHSFFSFVAAHFGCDTSNPSAELECMQSQDAKAIEDFIQERQDAGSSPVIKFTPIIDEKIVFSNWSDLAQQGRISTLPTVVGSNFDDDIPFVPYSPDGVNKTLAWEGTLQAMFCPSWKSATIRLAANPDASVYRYMYSGNWSNISPKPWLGAWHATELPMLFGTYGLYSAEWGASTDFETATSQAMQDEWVAFLRGAAPWTPYNASTDVVRQFGSQDSGEPAVDSEFGWIEAHDPVQRREGRASARSHLKAAGHVSRTAQQRKLVAEAVQQLDGIICSQQQLQETFTFPEPDWAANPFLQPPVEDRLACRSCRRAASGWFEVERPSSRQTAIAGTNAGTGGSSSSNSSSTDSNSTNSNTWQLMLAAYDTKLATEEEERRREADGPGGIDTDSTWVQEMGWARHLEGKDLVVLHDASLGPLLRDALARLRDTAARDKQQQLTRLGESFDREVARCTARLELVPHETLQWLASIDPGKPAGRPFGVKEHASSMDQYKGYWKRYLCYCVQTRQLGREEAAAQHGVRFSDAQWDRLEAVAQLLENVANNVGVVADMEEEDNNEAKKQAHALDRLVFLFCISSLKQKIAFDVYVNPLLHFAAVLGIDRPRQAWKQAKDYTGQLAGIMWCGRLLILEHVFEDQPEDPSEMDIEVAEQFKEEYRQWLADGSNSPFSTMIRWMSYGKGHRQKEGGTARIASSGAQCKPGREAKRLMDGLFFQRWAEAQASVDTSRIVDSMIYKGPERSFTTGSKNDWLRPGYRRIAELALKTGRLWDAQKGQ</sequence>
<keyword evidence="2" id="KW-0378">Hydrolase</keyword>
<comment type="similarity">
    <text evidence="1">Belongs to the type-B carboxylesterase/lipase family.</text>
</comment>
<evidence type="ECO:0000259" key="5">
    <source>
        <dbReference type="Pfam" id="PF00135"/>
    </source>
</evidence>
<evidence type="ECO:0000313" key="6">
    <source>
        <dbReference type="EMBL" id="CAJ2508478.1"/>
    </source>
</evidence>
<dbReference type="PROSITE" id="PS00941">
    <property type="entry name" value="CARBOXYLESTERASE_B_2"/>
    <property type="match status" value="1"/>
</dbReference>
<dbReference type="PANTHER" id="PTHR43918:SF4">
    <property type="entry name" value="CARBOXYLIC ESTER HYDROLASE"/>
    <property type="match status" value="1"/>
</dbReference>
<comment type="caution">
    <text evidence="6">The sequence shown here is derived from an EMBL/GenBank/DDBJ whole genome shotgun (WGS) entry which is preliminary data.</text>
</comment>
<feature type="chain" id="PRO_5042594935" evidence="4">
    <location>
        <begin position="20"/>
        <end position="1048"/>
    </location>
</feature>
<dbReference type="InterPro" id="IPR029058">
    <property type="entry name" value="AB_hydrolase_fold"/>
</dbReference>
<reference evidence="6" key="1">
    <citation type="submission" date="2023-10" db="EMBL/GenBank/DDBJ databases">
        <authorList>
            <person name="Hackl T."/>
        </authorList>
    </citation>
    <scope>NUCLEOTIDE SEQUENCE</scope>
</reference>
<dbReference type="InterPro" id="IPR019826">
    <property type="entry name" value="Carboxylesterase_B_AS"/>
</dbReference>
<protein>
    <submittedName>
        <fullName evidence="6">Uu.00g135040.m01.CDS01</fullName>
    </submittedName>
</protein>
<feature type="signal peptide" evidence="4">
    <location>
        <begin position="1"/>
        <end position="19"/>
    </location>
</feature>
<dbReference type="InterPro" id="IPR002018">
    <property type="entry name" value="CarbesteraseB"/>
</dbReference>
<dbReference type="Gene3D" id="3.40.50.1820">
    <property type="entry name" value="alpha/beta hydrolase"/>
    <property type="match status" value="2"/>
</dbReference>
<keyword evidence="4" id="KW-0732">Signal</keyword>
<evidence type="ECO:0000256" key="4">
    <source>
        <dbReference type="SAM" id="SignalP"/>
    </source>
</evidence>
<dbReference type="SUPFAM" id="SSF53474">
    <property type="entry name" value="alpha/beta-Hydrolases"/>
    <property type="match status" value="1"/>
</dbReference>
<dbReference type="InterPro" id="IPR050654">
    <property type="entry name" value="AChE-related_enzymes"/>
</dbReference>
<evidence type="ECO:0000256" key="3">
    <source>
        <dbReference type="SAM" id="MobiDB-lite"/>
    </source>
</evidence>
<dbReference type="Pfam" id="PF00135">
    <property type="entry name" value="COesterase"/>
    <property type="match status" value="1"/>
</dbReference>
<evidence type="ECO:0000313" key="7">
    <source>
        <dbReference type="Proteomes" id="UP001295740"/>
    </source>
</evidence>
<dbReference type="PANTHER" id="PTHR43918">
    <property type="entry name" value="ACETYLCHOLINESTERASE"/>
    <property type="match status" value="1"/>
</dbReference>
<feature type="domain" description="Carboxylesterase type B" evidence="5">
    <location>
        <begin position="31"/>
        <end position="373"/>
    </location>
</feature>
<dbReference type="GO" id="GO:0052689">
    <property type="term" value="F:carboxylic ester hydrolase activity"/>
    <property type="evidence" value="ECO:0007669"/>
    <property type="project" value="TreeGrafter"/>
</dbReference>